<organism evidence="2 3">
    <name type="scientific">Anaerobiospirillum thomasii</name>
    <dbReference type="NCBI Taxonomy" id="179995"/>
    <lineage>
        <taxon>Bacteria</taxon>
        <taxon>Pseudomonadati</taxon>
        <taxon>Pseudomonadota</taxon>
        <taxon>Gammaproteobacteria</taxon>
        <taxon>Aeromonadales</taxon>
        <taxon>Succinivibrionaceae</taxon>
        <taxon>Anaerobiospirillum</taxon>
    </lineage>
</organism>
<reference evidence="2 3" key="1">
    <citation type="submission" date="2018-06" db="EMBL/GenBank/DDBJ databases">
        <authorList>
            <consortium name="Pathogen Informatics"/>
            <person name="Doyle S."/>
        </authorList>
    </citation>
    <scope>NUCLEOTIDE SEQUENCE [LARGE SCALE GENOMIC DNA]</scope>
    <source>
        <strain evidence="2 3">NCTC13093</strain>
    </source>
</reference>
<sequence>MDKIKDEDSVQISNAKIDAKDALEELTLMLLYLTRFYFDNYCKKENIFSSWKSYDFDTLNKLDDADFIIQSRRSYKIKSVTLTDSGVEKARELLAKYGIEEKTQS</sequence>
<dbReference type="Pfam" id="PF20008">
    <property type="entry name" value="DUF6429"/>
    <property type="match status" value="1"/>
</dbReference>
<evidence type="ECO:0000259" key="1">
    <source>
        <dbReference type="Pfam" id="PF20008"/>
    </source>
</evidence>
<evidence type="ECO:0000313" key="2">
    <source>
        <dbReference type="EMBL" id="SPT70286.1"/>
    </source>
</evidence>
<dbReference type="EMBL" id="UAPV01000001">
    <property type="protein sequence ID" value="SPT70286.1"/>
    <property type="molecule type" value="Genomic_DNA"/>
</dbReference>
<dbReference type="AlphaFoldDB" id="A0A2X0VAY2"/>
<dbReference type="Proteomes" id="UP000250086">
    <property type="component" value="Unassembled WGS sequence"/>
</dbReference>
<dbReference type="RefSeq" id="WP_220087010.1">
    <property type="nucleotide sequence ID" value="NZ_UAPV01000001.1"/>
</dbReference>
<proteinExistence type="predicted"/>
<gene>
    <name evidence="2" type="ORF">NCTC13093_01696</name>
</gene>
<protein>
    <recommendedName>
        <fullName evidence="1">DUF6429 domain-containing protein</fullName>
    </recommendedName>
</protein>
<name>A0A2X0VAY2_9GAMM</name>
<keyword evidence="3" id="KW-1185">Reference proteome</keyword>
<dbReference type="InterPro" id="IPR045489">
    <property type="entry name" value="DUF6429"/>
</dbReference>
<evidence type="ECO:0000313" key="3">
    <source>
        <dbReference type="Proteomes" id="UP000250086"/>
    </source>
</evidence>
<feature type="domain" description="DUF6429" evidence="1">
    <location>
        <begin position="20"/>
        <end position="99"/>
    </location>
</feature>
<accession>A0A2X0VAY2</accession>